<evidence type="ECO:0000256" key="5">
    <source>
        <dbReference type="ARBA" id="ARBA00022692"/>
    </source>
</evidence>
<evidence type="ECO:0000256" key="11">
    <source>
        <dbReference type="ARBA" id="ARBA00023049"/>
    </source>
</evidence>
<sequence length="943" mass="107990">MEKRNYDSKVFSKIVNNFLKDESIEIFERVYMSAGIRRRHVDEQRKNLLENQVNENEETQRELEKDVSLLRPLHWKIIAVFYLTLIFGASFLHKCLPEPKDPNREETQFSENRAVGVLQELSDYGWKPAGSYNCEELTRNRILKELNDIRMLNENVDNLRFDIETQYVSGCFDIPVHDTEGMNICYRNVSNVMARLGKEEKKDQISVLLNCHYDSWPTSNAGSDDLSSCALMLELIRLYSKNPHLLHRDVIFLFNGAEESSLLAAHGFITQHSWRHEIRAFINLEASGSGGRELLFQAGPANQWLLNSYLEAAIHPHCSVIGQEVFQSGVYPGDTDFRIFRDHGRVPGLDLAFVQNGYWWHTEFDTAERITRGSLQRAGENVYSTLNHLLRSPYLEKPAEYADRKTVFFDFLGLFVVIYPLSLAHFINLTAIFTIFALISNRFYTKTFLSFLALRDYLLTIVTIAIVLKAMTFMSVFTYGALRWYTRHWLALVAYGLPSVWAGLSVQGLLSARLDPKVRACYGSALELIHLAFVSGILLVFTYYDVASGFLFALLLIPVVKSLALHFKAWPNCPHLNTVLTLLVSLPGCAMAIYTTEMLLSIFIPIMGRSSYNPEPVVSFFVAFSAGCIVLSLGGLVAKSRNSRPRSEAGFLEFVYNLFGVLLVTLTILYVFSSFWPSPYRFDEKYPTAKRTQFFHVNQMLYDRNGQLSTNETRFYAISHDYRGAEDIPFVKSDPEYTGLQCHYENNPWCEIPFLFPTKGRLNDRNIRVRVVDERLKFKHPVKILGISKKHGVDASDGKGTIEYSFSVIGKFYSLISKLNNFQFLGTGQVSAYIIPDNTWLISDTSVTHPTDPQENMFLYFTCSTPNNICEWMFKVTIKKTDQTPSDEKPLLVGISSHHLHGPEMQSQSIKNMITKIKENRVHSPEWTVTASAWNVDQVYKYF</sequence>
<dbReference type="GO" id="GO:0008235">
    <property type="term" value="F:metalloexopeptidase activity"/>
    <property type="evidence" value="ECO:0007669"/>
    <property type="project" value="InterPro"/>
</dbReference>
<evidence type="ECO:0000256" key="2">
    <source>
        <dbReference type="ARBA" id="ARBA00004477"/>
    </source>
</evidence>
<dbReference type="InterPro" id="IPR053973">
    <property type="entry name" value="ERMP1-like_C"/>
</dbReference>
<evidence type="ECO:0000259" key="17">
    <source>
        <dbReference type="Pfam" id="PF22248"/>
    </source>
</evidence>
<evidence type="ECO:0000259" key="16">
    <source>
        <dbReference type="Pfam" id="PF04389"/>
    </source>
</evidence>
<evidence type="ECO:0000313" key="18">
    <source>
        <dbReference type="EMBL" id="EGT59645.1"/>
    </source>
</evidence>
<evidence type="ECO:0000256" key="1">
    <source>
        <dbReference type="ARBA" id="ARBA00001947"/>
    </source>
</evidence>
<keyword evidence="5 15" id="KW-0812">Transmembrane</keyword>
<evidence type="ECO:0000256" key="12">
    <source>
        <dbReference type="ARBA" id="ARBA00023136"/>
    </source>
</evidence>
<feature type="domain" description="Endoplasmic reticulum metallopeptidase 1-like C-terminal" evidence="17">
    <location>
        <begin position="687"/>
        <end position="917"/>
    </location>
</feature>
<gene>
    <name evidence="18" type="ORF">CAEBREN_28952</name>
</gene>
<dbReference type="Pfam" id="PF22248">
    <property type="entry name" value="ERMP1_C"/>
    <property type="match status" value="1"/>
</dbReference>
<feature type="transmembrane region" description="Helical" evidence="15">
    <location>
        <begin position="522"/>
        <end position="544"/>
    </location>
</feature>
<keyword evidence="6" id="KW-0479">Metal-binding</keyword>
<dbReference type="PANTHER" id="PTHR12147:SF11">
    <property type="entry name" value="ENDOPLASMIC RETICULUM METALLOPEPTIDASE 1-B-RELATED"/>
    <property type="match status" value="1"/>
</dbReference>
<dbReference type="FunFam" id="3.40.630.10:FF:000008">
    <property type="entry name" value="Endoplasmic reticulum metallopeptidase 1"/>
    <property type="match status" value="1"/>
</dbReference>
<feature type="domain" description="Peptidase M28" evidence="16">
    <location>
        <begin position="191"/>
        <end position="384"/>
    </location>
</feature>
<dbReference type="PANTHER" id="PTHR12147">
    <property type="entry name" value="METALLOPEPTIDASE M28 FAMILY MEMBER"/>
    <property type="match status" value="1"/>
</dbReference>
<name>G0PJF5_CAEBE</name>
<evidence type="ECO:0000256" key="9">
    <source>
        <dbReference type="ARBA" id="ARBA00022833"/>
    </source>
</evidence>
<dbReference type="SUPFAM" id="SSF53187">
    <property type="entry name" value="Zn-dependent exopeptidases"/>
    <property type="match status" value="1"/>
</dbReference>
<dbReference type="InterPro" id="IPR048024">
    <property type="entry name" value="Fxna-like_M28_dom"/>
</dbReference>
<dbReference type="AlphaFoldDB" id="G0PJF5"/>
<evidence type="ECO:0000256" key="15">
    <source>
        <dbReference type="SAM" id="Phobius"/>
    </source>
</evidence>
<dbReference type="Proteomes" id="UP000008068">
    <property type="component" value="Unassembled WGS sequence"/>
</dbReference>
<keyword evidence="13" id="KW-0325">Glycoprotein</keyword>
<comment type="cofactor">
    <cofactor evidence="1">
        <name>Zn(2+)</name>
        <dbReference type="ChEBI" id="CHEBI:29105"/>
    </cofactor>
</comment>
<evidence type="ECO:0000256" key="14">
    <source>
        <dbReference type="ARBA" id="ARBA00078796"/>
    </source>
</evidence>
<dbReference type="EMBL" id="GL380689">
    <property type="protein sequence ID" value="EGT59645.1"/>
    <property type="molecule type" value="Genomic_DNA"/>
</dbReference>
<proteinExistence type="inferred from homology"/>
<dbReference type="OrthoDB" id="7887808at2759"/>
<dbReference type="InterPro" id="IPR007484">
    <property type="entry name" value="Peptidase_M28"/>
</dbReference>
<keyword evidence="10 15" id="KW-1133">Transmembrane helix</keyword>
<organism evidence="19">
    <name type="scientific">Caenorhabditis brenneri</name>
    <name type="common">Nematode worm</name>
    <dbReference type="NCBI Taxonomy" id="135651"/>
    <lineage>
        <taxon>Eukaryota</taxon>
        <taxon>Metazoa</taxon>
        <taxon>Ecdysozoa</taxon>
        <taxon>Nematoda</taxon>
        <taxon>Chromadorea</taxon>
        <taxon>Rhabditida</taxon>
        <taxon>Rhabditina</taxon>
        <taxon>Rhabditomorpha</taxon>
        <taxon>Rhabditoidea</taxon>
        <taxon>Rhabditidae</taxon>
        <taxon>Peloderinae</taxon>
        <taxon>Caenorhabditis</taxon>
    </lineage>
</organism>
<evidence type="ECO:0000256" key="7">
    <source>
        <dbReference type="ARBA" id="ARBA00022801"/>
    </source>
</evidence>
<dbReference type="FunCoup" id="G0PJF5">
    <property type="interactions" value="204"/>
</dbReference>
<feature type="transmembrane region" description="Helical" evidence="15">
    <location>
        <begin position="488"/>
        <end position="510"/>
    </location>
</feature>
<evidence type="ECO:0000256" key="10">
    <source>
        <dbReference type="ARBA" id="ARBA00022989"/>
    </source>
</evidence>
<dbReference type="Gene3D" id="3.40.630.10">
    <property type="entry name" value="Zn peptidases"/>
    <property type="match status" value="1"/>
</dbReference>
<dbReference type="STRING" id="135651.G0PJF5"/>
<feature type="transmembrane region" description="Helical" evidence="15">
    <location>
        <begin position="457"/>
        <end position="482"/>
    </location>
</feature>
<evidence type="ECO:0000256" key="13">
    <source>
        <dbReference type="ARBA" id="ARBA00023180"/>
    </source>
</evidence>
<evidence type="ECO:0000313" key="19">
    <source>
        <dbReference type="Proteomes" id="UP000008068"/>
    </source>
</evidence>
<dbReference type="eggNOG" id="KOG2194">
    <property type="taxonomic scope" value="Eukaryota"/>
</dbReference>
<evidence type="ECO:0000256" key="4">
    <source>
        <dbReference type="ARBA" id="ARBA00022670"/>
    </source>
</evidence>
<keyword evidence="4" id="KW-0645">Protease</keyword>
<dbReference type="InterPro" id="IPR045175">
    <property type="entry name" value="M28_fam"/>
</dbReference>
<keyword evidence="19" id="KW-1185">Reference proteome</keyword>
<evidence type="ECO:0000256" key="8">
    <source>
        <dbReference type="ARBA" id="ARBA00022824"/>
    </source>
</evidence>
<reference evidence="19" key="1">
    <citation type="submission" date="2011-07" db="EMBL/GenBank/DDBJ databases">
        <authorList>
            <consortium name="Caenorhabditis brenneri Sequencing and Analysis Consortium"/>
            <person name="Wilson R.K."/>
        </authorList>
    </citation>
    <scope>NUCLEOTIDE SEQUENCE [LARGE SCALE GENOMIC DNA]</scope>
    <source>
        <strain evidence="19">PB2801</strain>
    </source>
</reference>
<keyword evidence="8" id="KW-0256">Endoplasmic reticulum</keyword>
<evidence type="ECO:0000256" key="6">
    <source>
        <dbReference type="ARBA" id="ARBA00022723"/>
    </source>
</evidence>
<dbReference type="GO" id="GO:0046872">
    <property type="term" value="F:metal ion binding"/>
    <property type="evidence" value="ECO:0007669"/>
    <property type="project" value="UniProtKB-KW"/>
</dbReference>
<accession>G0PJF5</accession>
<keyword evidence="11" id="KW-0482">Metalloprotease</keyword>
<keyword evidence="12 15" id="KW-0472">Membrane</keyword>
<dbReference type="GO" id="GO:0006508">
    <property type="term" value="P:proteolysis"/>
    <property type="evidence" value="ECO:0007669"/>
    <property type="project" value="UniProtKB-KW"/>
</dbReference>
<feature type="transmembrane region" description="Helical" evidence="15">
    <location>
        <begin position="650"/>
        <end position="672"/>
    </location>
</feature>
<comment type="subcellular location">
    <subcellularLocation>
        <location evidence="2">Endoplasmic reticulum membrane</location>
        <topology evidence="2">Multi-pass membrane protein</topology>
    </subcellularLocation>
</comment>
<evidence type="ECO:0000256" key="3">
    <source>
        <dbReference type="ARBA" id="ARBA00010918"/>
    </source>
</evidence>
<feature type="transmembrane region" description="Helical" evidence="15">
    <location>
        <begin position="579"/>
        <end position="606"/>
    </location>
</feature>
<dbReference type="InParanoid" id="G0PJF5"/>
<feature type="transmembrane region" description="Helical" evidence="15">
    <location>
        <begin position="618"/>
        <end position="638"/>
    </location>
</feature>
<dbReference type="Pfam" id="PF04389">
    <property type="entry name" value="Peptidase_M28"/>
    <property type="match status" value="1"/>
</dbReference>
<dbReference type="GO" id="GO:0005789">
    <property type="term" value="C:endoplasmic reticulum membrane"/>
    <property type="evidence" value="ECO:0007669"/>
    <property type="project" value="UniProtKB-SubCell"/>
</dbReference>
<protein>
    <recommendedName>
        <fullName evidence="14">FXNA-like protease</fullName>
    </recommendedName>
</protein>
<keyword evidence="7" id="KW-0378">Hydrolase</keyword>
<dbReference type="CDD" id="cd03875">
    <property type="entry name" value="M28_Fxna_like"/>
    <property type="match status" value="1"/>
</dbReference>
<keyword evidence="9" id="KW-0862">Zinc</keyword>
<feature type="transmembrane region" description="Helical" evidence="15">
    <location>
        <begin position="550"/>
        <end position="567"/>
    </location>
</feature>
<feature type="transmembrane region" description="Helical" evidence="15">
    <location>
        <begin position="411"/>
        <end position="436"/>
    </location>
</feature>
<dbReference type="HOGENOM" id="CLU_007536_2_0_1"/>
<comment type="similarity">
    <text evidence="3">Belongs to the peptidase M28 family.</text>
</comment>